<sequence>MAIDMLQAAWMSVPASTIANCFRHASFGVSSGENSEDLGAAAIEGAAGDEALASWDALLDAGVVPDCDTFCTYVSADADGGDDRGTYGGRNCALSDGGA</sequence>
<dbReference type="VEuPathDB" id="VectorBase:HLOH_046723"/>
<accession>A0A9J6GLW2</accession>
<dbReference type="EMBL" id="JABSTR010000007">
    <property type="protein sequence ID" value="KAH9375937.1"/>
    <property type="molecule type" value="Genomic_DNA"/>
</dbReference>
<keyword evidence="2" id="KW-1185">Reference proteome</keyword>
<protein>
    <submittedName>
        <fullName evidence="1">Uncharacterized protein</fullName>
    </submittedName>
</protein>
<name>A0A9J6GLW2_HAELO</name>
<dbReference type="AlphaFoldDB" id="A0A9J6GLW2"/>
<gene>
    <name evidence="1" type="ORF">HPB48_012577</name>
</gene>
<evidence type="ECO:0000313" key="1">
    <source>
        <dbReference type="EMBL" id="KAH9375937.1"/>
    </source>
</evidence>
<comment type="caution">
    <text evidence="1">The sequence shown here is derived from an EMBL/GenBank/DDBJ whole genome shotgun (WGS) entry which is preliminary data.</text>
</comment>
<evidence type="ECO:0000313" key="2">
    <source>
        <dbReference type="Proteomes" id="UP000821853"/>
    </source>
</evidence>
<proteinExistence type="predicted"/>
<reference evidence="1 2" key="1">
    <citation type="journal article" date="2020" name="Cell">
        <title>Large-Scale Comparative Analyses of Tick Genomes Elucidate Their Genetic Diversity and Vector Capacities.</title>
        <authorList>
            <consortium name="Tick Genome and Microbiome Consortium (TIGMIC)"/>
            <person name="Jia N."/>
            <person name="Wang J."/>
            <person name="Shi W."/>
            <person name="Du L."/>
            <person name="Sun Y."/>
            <person name="Zhan W."/>
            <person name="Jiang J.F."/>
            <person name="Wang Q."/>
            <person name="Zhang B."/>
            <person name="Ji P."/>
            <person name="Bell-Sakyi L."/>
            <person name="Cui X.M."/>
            <person name="Yuan T.T."/>
            <person name="Jiang B.G."/>
            <person name="Yang W.F."/>
            <person name="Lam T.T."/>
            <person name="Chang Q.C."/>
            <person name="Ding S.J."/>
            <person name="Wang X.J."/>
            <person name="Zhu J.G."/>
            <person name="Ruan X.D."/>
            <person name="Zhao L."/>
            <person name="Wei J.T."/>
            <person name="Ye R.Z."/>
            <person name="Que T.C."/>
            <person name="Du C.H."/>
            <person name="Zhou Y.H."/>
            <person name="Cheng J.X."/>
            <person name="Dai P.F."/>
            <person name="Guo W.B."/>
            <person name="Han X.H."/>
            <person name="Huang E.J."/>
            <person name="Li L.F."/>
            <person name="Wei W."/>
            <person name="Gao Y.C."/>
            <person name="Liu J.Z."/>
            <person name="Shao H.Z."/>
            <person name="Wang X."/>
            <person name="Wang C.C."/>
            <person name="Yang T.C."/>
            <person name="Huo Q.B."/>
            <person name="Li W."/>
            <person name="Chen H.Y."/>
            <person name="Chen S.E."/>
            <person name="Zhou L.G."/>
            <person name="Ni X.B."/>
            <person name="Tian J.H."/>
            <person name="Sheng Y."/>
            <person name="Liu T."/>
            <person name="Pan Y.S."/>
            <person name="Xia L.Y."/>
            <person name="Li J."/>
            <person name="Zhao F."/>
            <person name="Cao W.C."/>
        </authorList>
    </citation>
    <scope>NUCLEOTIDE SEQUENCE [LARGE SCALE GENOMIC DNA]</scope>
    <source>
        <strain evidence="1">HaeL-2018</strain>
    </source>
</reference>
<dbReference type="OrthoDB" id="6515529at2759"/>
<dbReference type="Proteomes" id="UP000821853">
    <property type="component" value="Chromosome 5"/>
</dbReference>
<organism evidence="1 2">
    <name type="scientific">Haemaphysalis longicornis</name>
    <name type="common">Bush tick</name>
    <dbReference type="NCBI Taxonomy" id="44386"/>
    <lineage>
        <taxon>Eukaryota</taxon>
        <taxon>Metazoa</taxon>
        <taxon>Ecdysozoa</taxon>
        <taxon>Arthropoda</taxon>
        <taxon>Chelicerata</taxon>
        <taxon>Arachnida</taxon>
        <taxon>Acari</taxon>
        <taxon>Parasitiformes</taxon>
        <taxon>Ixodida</taxon>
        <taxon>Ixodoidea</taxon>
        <taxon>Ixodidae</taxon>
        <taxon>Haemaphysalinae</taxon>
        <taxon>Haemaphysalis</taxon>
    </lineage>
</organism>